<name>A0ACA9QRE4_9GLOM</name>
<comment type="caution">
    <text evidence="1">The sequence shown here is derived from an EMBL/GenBank/DDBJ whole genome shotgun (WGS) entry which is preliminary data.</text>
</comment>
<evidence type="ECO:0000313" key="1">
    <source>
        <dbReference type="EMBL" id="CAG8759766.1"/>
    </source>
</evidence>
<feature type="non-terminal residue" evidence="1">
    <location>
        <position position="60"/>
    </location>
</feature>
<accession>A0ACA9QRE4</accession>
<protein>
    <submittedName>
        <fullName evidence="1">9479_t:CDS:1</fullName>
    </submittedName>
</protein>
<dbReference type="EMBL" id="CAJVPW010047606">
    <property type="protein sequence ID" value="CAG8759766.1"/>
    <property type="molecule type" value="Genomic_DNA"/>
</dbReference>
<proteinExistence type="predicted"/>
<evidence type="ECO:0000313" key="2">
    <source>
        <dbReference type="Proteomes" id="UP000789366"/>
    </source>
</evidence>
<reference evidence="1" key="1">
    <citation type="submission" date="2021-06" db="EMBL/GenBank/DDBJ databases">
        <authorList>
            <person name="Kallberg Y."/>
            <person name="Tangrot J."/>
            <person name="Rosling A."/>
        </authorList>
    </citation>
    <scope>NUCLEOTIDE SEQUENCE</scope>
    <source>
        <strain evidence="1">28 12/20/2015</strain>
    </source>
</reference>
<gene>
    <name evidence="1" type="ORF">SPELUC_LOCUS15055</name>
</gene>
<dbReference type="Proteomes" id="UP000789366">
    <property type="component" value="Unassembled WGS sequence"/>
</dbReference>
<sequence length="60" mass="6877">MAASVATYPHEVVRTRLQNQTCKPFKYLGIWHAVKVIRHEEGFLAFYKGMSTNLLRTVPA</sequence>
<organism evidence="1 2">
    <name type="scientific">Cetraspora pellucida</name>
    <dbReference type="NCBI Taxonomy" id="1433469"/>
    <lineage>
        <taxon>Eukaryota</taxon>
        <taxon>Fungi</taxon>
        <taxon>Fungi incertae sedis</taxon>
        <taxon>Mucoromycota</taxon>
        <taxon>Glomeromycotina</taxon>
        <taxon>Glomeromycetes</taxon>
        <taxon>Diversisporales</taxon>
        <taxon>Gigasporaceae</taxon>
        <taxon>Cetraspora</taxon>
    </lineage>
</organism>
<keyword evidence="2" id="KW-1185">Reference proteome</keyword>